<evidence type="ECO:0000313" key="3">
    <source>
        <dbReference type="Proteomes" id="UP000031518"/>
    </source>
</evidence>
<evidence type="ECO:0008006" key="4">
    <source>
        <dbReference type="Google" id="ProtNLM"/>
    </source>
</evidence>
<reference evidence="2 3" key="1">
    <citation type="submission" date="2013-12" db="EMBL/GenBank/DDBJ databases">
        <authorList>
            <person name="Stott M."/>
        </authorList>
    </citation>
    <scope>NUCLEOTIDE SEQUENCE [LARGE SCALE GENOMIC DNA]</scope>
    <source>
        <strain evidence="2 3">K22</strain>
    </source>
</reference>
<gene>
    <name evidence="2" type="ORF">PYK22_00362</name>
</gene>
<evidence type="ECO:0000313" key="2">
    <source>
        <dbReference type="EMBL" id="CDM64369.1"/>
    </source>
</evidence>
<keyword evidence="1" id="KW-0472">Membrane</keyword>
<accession>A0A0B6WVR1</accession>
<feature type="transmembrane region" description="Helical" evidence="1">
    <location>
        <begin position="12"/>
        <end position="35"/>
    </location>
</feature>
<protein>
    <recommendedName>
        <fullName evidence="4">P pilus assembly/Cpx signaling pathway, periplasmic inhibitor/zinc-resistance associated protein</fullName>
    </recommendedName>
</protein>
<sequence>MRILNDLRAKIWATVIAVFILGCATGAALSSLYHLKASSNARQMGNKKEAFFDELRRDLSLTDEQAAQIRLILDQTNEQFRQLRAEVRPRYEAIRQSARARIRAVLNPEQRAIFDAKIAQKDARRNEGEKDER</sequence>
<reference evidence="2 3" key="2">
    <citation type="submission" date="2015-01" db="EMBL/GenBank/DDBJ databases">
        <title>Complete genome sequence of Pyrinomonas methylaliphatogenes type strain K22T.</title>
        <authorList>
            <person name="Lee K.C.Y."/>
            <person name="Power J.F."/>
            <person name="Dunfield P.F."/>
            <person name="Morgan X.C."/>
            <person name="Huttenhower C."/>
            <person name="Stott M.B."/>
        </authorList>
    </citation>
    <scope>NUCLEOTIDE SEQUENCE [LARGE SCALE GENOMIC DNA]</scope>
    <source>
        <strain evidence="2 3">K22</strain>
    </source>
</reference>
<dbReference type="AlphaFoldDB" id="A0A0B6WVR1"/>
<evidence type="ECO:0000256" key="1">
    <source>
        <dbReference type="SAM" id="Phobius"/>
    </source>
</evidence>
<dbReference type="PROSITE" id="PS51257">
    <property type="entry name" value="PROKAR_LIPOPROTEIN"/>
    <property type="match status" value="1"/>
</dbReference>
<organism evidence="2 3">
    <name type="scientific">Pyrinomonas methylaliphatogenes</name>
    <dbReference type="NCBI Taxonomy" id="454194"/>
    <lineage>
        <taxon>Bacteria</taxon>
        <taxon>Pseudomonadati</taxon>
        <taxon>Acidobacteriota</taxon>
        <taxon>Blastocatellia</taxon>
        <taxon>Blastocatellales</taxon>
        <taxon>Pyrinomonadaceae</taxon>
        <taxon>Pyrinomonas</taxon>
    </lineage>
</organism>
<dbReference type="Proteomes" id="UP000031518">
    <property type="component" value="Unassembled WGS sequence"/>
</dbReference>
<keyword evidence="1" id="KW-1133">Transmembrane helix</keyword>
<dbReference type="RefSeq" id="WP_157770617.1">
    <property type="nucleotide sequence ID" value="NZ_CBXV010000002.1"/>
</dbReference>
<keyword evidence="3" id="KW-1185">Reference proteome</keyword>
<proteinExistence type="predicted"/>
<dbReference type="EMBL" id="CBXV010000002">
    <property type="protein sequence ID" value="CDM64369.1"/>
    <property type="molecule type" value="Genomic_DNA"/>
</dbReference>
<name>A0A0B6WVR1_9BACT</name>
<keyword evidence="1" id="KW-0812">Transmembrane</keyword>
<dbReference type="STRING" id="454194.PYK22_00362"/>